<reference evidence="1 2" key="1">
    <citation type="submission" date="2020-12" db="EMBL/GenBank/DDBJ databases">
        <title>FDA dAtabase for Regulatory Grade micrObial Sequences (FDA-ARGOS): Supporting development and validation of Infectious Disease Dx tests.</title>
        <authorList>
            <person name="Sproer C."/>
            <person name="Gronow S."/>
            <person name="Severitt S."/>
            <person name="Schroder I."/>
            <person name="Tallon L."/>
            <person name="Sadzewicz L."/>
            <person name="Zhao X."/>
            <person name="Boylan J."/>
            <person name="Ott S."/>
            <person name="Bowen H."/>
            <person name="Vavikolanu K."/>
            <person name="Mehta A."/>
            <person name="Aluvathingal J."/>
            <person name="Nadendla S."/>
            <person name="Lowell S."/>
            <person name="Myers T."/>
            <person name="Yan Y."/>
            <person name="Sichtig H."/>
        </authorList>
    </citation>
    <scope>NUCLEOTIDE SEQUENCE [LARGE SCALE GENOMIC DNA]</scope>
    <source>
        <strain evidence="1 2">FDAARGOS_986</strain>
    </source>
</reference>
<sequence>MTNRLLSLLGSYPECDEFQIGRLLVWVEYPSGRDRLACLRNAEAILPELESDISRVEELAAMSIGSAVPATVTGIRIEAERSASYECTFFDGEHEDEFITISRDSGGYLFADAQSKRAR</sequence>
<keyword evidence="2" id="KW-1185">Reference proteome</keyword>
<name>A0A7T4DQM2_AERJA</name>
<dbReference type="GeneID" id="69550315"/>
<dbReference type="EMBL" id="CP066092">
    <property type="protein sequence ID" value="QQB20614.1"/>
    <property type="molecule type" value="Genomic_DNA"/>
</dbReference>
<gene>
    <name evidence="1" type="ORF">I6H43_03485</name>
</gene>
<dbReference type="Proteomes" id="UP000595481">
    <property type="component" value="Chromosome"/>
</dbReference>
<organism evidence="1 2">
    <name type="scientific">Aeromonas jandaei</name>
    <dbReference type="NCBI Taxonomy" id="650"/>
    <lineage>
        <taxon>Bacteria</taxon>
        <taxon>Pseudomonadati</taxon>
        <taxon>Pseudomonadota</taxon>
        <taxon>Gammaproteobacteria</taxon>
        <taxon>Aeromonadales</taxon>
        <taxon>Aeromonadaceae</taxon>
        <taxon>Aeromonas</taxon>
    </lineage>
</organism>
<accession>A0A7T4DQM2</accession>
<protein>
    <submittedName>
        <fullName evidence="1">Uncharacterized protein</fullName>
    </submittedName>
</protein>
<dbReference type="RefSeq" id="WP_156128786.1">
    <property type="nucleotide sequence ID" value="NZ_CAWMFX010000045.1"/>
</dbReference>
<evidence type="ECO:0000313" key="1">
    <source>
        <dbReference type="EMBL" id="QQB20614.1"/>
    </source>
</evidence>
<evidence type="ECO:0000313" key="2">
    <source>
        <dbReference type="Proteomes" id="UP000595481"/>
    </source>
</evidence>
<proteinExistence type="predicted"/>